<protein>
    <submittedName>
        <fullName evidence="1">Uncharacterized protein</fullName>
    </submittedName>
</protein>
<dbReference type="Proteomes" id="UP001500101">
    <property type="component" value="Unassembled WGS sequence"/>
</dbReference>
<evidence type="ECO:0000313" key="1">
    <source>
        <dbReference type="EMBL" id="GAA4148471.1"/>
    </source>
</evidence>
<accession>A0ABP7Z6Q2</accession>
<name>A0ABP7Z6Q2_9SPHI</name>
<keyword evidence="2" id="KW-1185">Reference proteome</keyword>
<proteinExistence type="predicted"/>
<comment type="caution">
    <text evidence="1">The sequence shown here is derived from an EMBL/GenBank/DDBJ whole genome shotgun (WGS) entry which is preliminary data.</text>
</comment>
<sequence>MIRQGFHIAILSFFTFLYSCNHQNNSNRGNEVYSVSYKKDSLISKTEASQKMDDSVTDSTKLIQDLEKEAESQQGIIVSNKAIIPGAQRYMDQNDKTSKMVNSDWLSIYLENDQYKLGKQDLAVKEKGEDPCSGMDVEYIDTKISSLLLVNIKNLAPHKLDTLALKDRVIQPNRPLKFQWKNQNYELVATGRTFTEAYERSNEWYTLTVYKNGIKLRTLIIQNDYNDTQTSILLISDLDNDQIPDFIISSPRDYEEERILIFISSDPKIYEAQRVFDC</sequence>
<gene>
    <name evidence="1" type="ORF">GCM10022216_35320</name>
</gene>
<evidence type="ECO:0000313" key="2">
    <source>
        <dbReference type="Proteomes" id="UP001500101"/>
    </source>
</evidence>
<dbReference type="EMBL" id="BAAAZI010000016">
    <property type="protein sequence ID" value="GAA4148471.1"/>
    <property type="molecule type" value="Genomic_DNA"/>
</dbReference>
<dbReference type="RefSeq" id="WP_344676063.1">
    <property type="nucleotide sequence ID" value="NZ_BAAAZI010000016.1"/>
</dbReference>
<dbReference type="PROSITE" id="PS51257">
    <property type="entry name" value="PROKAR_LIPOPROTEIN"/>
    <property type="match status" value="1"/>
</dbReference>
<organism evidence="1 2">
    <name type="scientific">Sphingobacterium kyonggiense</name>
    <dbReference type="NCBI Taxonomy" id="714075"/>
    <lineage>
        <taxon>Bacteria</taxon>
        <taxon>Pseudomonadati</taxon>
        <taxon>Bacteroidota</taxon>
        <taxon>Sphingobacteriia</taxon>
        <taxon>Sphingobacteriales</taxon>
        <taxon>Sphingobacteriaceae</taxon>
        <taxon>Sphingobacterium</taxon>
    </lineage>
</organism>
<reference evidence="2" key="1">
    <citation type="journal article" date="2019" name="Int. J. Syst. Evol. Microbiol.">
        <title>The Global Catalogue of Microorganisms (GCM) 10K type strain sequencing project: providing services to taxonomists for standard genome sequencing and annotation.</title>
        <authorList>
            <consortium name="The Broad Institute Genomics Platform"/>
            <consortium name="The Broad Institute Genome Sequencing Center for Infectious Disease"/>
            <person name="Wu L."/>
            <person name="Ma J."/>
        </authorList>
    </citation>
    <scope>NUCLEOTIDE SEQUENCE [LARGE SCALE GENOMIC DNA]</scope>
    <source>
        <strain evidence="2">JCM 16704</strain>
    </source>
</reference>